<dbReference type="Proteomes" id="UP000054359">
    <property type="component" value="Unassembled WGS sequence"/>
</dbReference>
<accession>A0A087U3L8</accession>
<evidence type="ECO:0000256" key="2">
    <source>
        <dbReference type="ARBA" id="ARBA00010790"/>
    </source>
</evidence>
<dbReference type="AlphaFoldDB" id="A0A087U3L8"/>
<dbReference type="GO" id="GO:0016614">
    <property type="term" value="F:oxidoreductase activity, acting on CH-OH group of donors"/>
    <property type="evidence" value="ECO:0007669"/>
    <property type="project" value="InterPro"/>
</dbReference>
<dbReference type="SUPFAM" id="SSF51905">
    <property type="entry name" value="FAD/NAD(P)-binding domain"/>
    <property type="match status" value="1"/>
</dbReference>
<evidence type="ECO:0000256" key="1">
    <source>
        <dbReference type="ARBA" id="ARBA00001974"/>
    </source>
</evidence>
<comment type="similarity">
    <text evidence="2">Belongs to the GMC oxidoreductase family.</text>
</comment>
<feature type="domain" description="Glucose-methanol-choline oxidoreductase N-terminal" evidence="5">
    <location>
        <begin position="16"/>
        <end position="98"/>
    </location>
</feature>
<protein>
    <submittedName>
        <fullName evidence="6">Glucose dehydrogenase [acceptor]</fullName>
    </submittedName>
</protein>
<keyword evidence="3" id="KW-0285">Flavoprotein</keyword>
<evidence type="ECO:0000256" key="4">
    <source>
        <dbReference type="ARBA" id="ARBA00022827"/>
    </source>
</evidence>
<dbReference type="OrthoDB" id="6435988at2759"/>
<evidence type="ECO:0000256" key="3">
    <source>
        <dbReference type="ARBA" id="ARBA00022630"/>
    </source>
</evidence>
<comment type="cofactor">
    <cofactor evidence="1">
        <name>FAD</name>
        <dbReference type="ChEBI" id="CHEBI:57692"/>
    </cofactor>
</comment>
<dbReference type="STRING" id="407821.A0A087U3L8"/>
<dbReference type="Gene3D" id="3.50.50.60">
    <property type="entry name" value="FAD/NAD(P)-binding domain"/>
    <property type="match status" value="1"/>
</dbReference>
<proteinExistence type="inferred from homology"/>
<dbReference type="InterPro" id="IPR012132">
    <property type="entry name" value="GMC_OxRdtase"/>
</dbReference>
<sequence length="115" mass="12832">MEDNKDPAFVANGYHGVGGPLTVDSPAYESEIKKPIYEAAKQMGYEFVDPNNVWQTGFYDLQGTLRSGQRCSAAKAYLIPAENRTNLHILPNAMVKKVNDITYFLQTVSTFNLKP</sequence>
<evidence type="ECO:0000313" key="7">
    <source>
        <dbReference type="Proteomes" id="UP000054359"/>
    </source>
</evidence>
<dbReference type="Pfam" id="PF00732">
    <property type="entry name" value="GMC_oxred_N"/>
    <property type="match status" value="1"/>
</dbReference>
<name>A0A087U3L8_STEMI</name>
<dbReference type="GO" id="GO:0050660">
    <property type="term" value="F:flavin adenine dinucleotide binding"/>
    <property type="evidence" value="ECO:0007669"/>
    <property type="project" value="InterPro"/>
</dbReference>
<dbReference type="Gene3D" id="3.30.560.10">
    <property type="entry name" value="Glucose Oxidase, domain 3"/>
    <property type="match status" value="1"/>
</dbReference>
<dbReference type="PANTHER" id="PTHR11552:SF147">
    <property type="entry name" value="CHOLINE DEHYDROGENASE, MITOCHONDRIAL"/>
    <property type="match status" value="1"/>
</dbReference>
<keyword evidence="7" id="KW-1185">Reference proteome</keyword>
<dbReference type="InterPro" id="IPR000172">
    <property type="entry name" value="GMC_OxRdtase_N"/>
</dbReference>
<keyword evidence="4" id="KW-0274">FAD</keyword>
<feature type="non-terminal residue" evidence="6">
    <location>
        <position position="115"/>
    </location>
</feature>
<organism evidence="6 7">
    <name type="scientific">Stegodyphus mimosarum</name>
    <name type="common">African social velvet spider</name>
    <dbReference type="NCBI Taxonomy" id="407821"/>
    <lineage>
        <taxon>Eukaryota</taxon>
        <taxon>Metazoa</taxon>
        <taxon>Ecdysozoa</taxon>
        <taxon>Arthropoda</taxon>
        <taxon>Chelicerata</taxon>
        <taxon>Arachnida</taxon>
        <taxon>Araneae</taxon>
        <taxon>Araneomorphae</taxon>
        <taxon>Entelegynae</taxon>
        <taxon>Eresoidea</taxon>
        <taxon>Eresidae</taxon>
        <taxon>Stegodyphus</taxon>
    </lineage>
</organism>
<gene>
    <name evidence="6" type="ORF">X975_08527</name>
</gene>
<dbReference type="PANTHER" id="PTHR11552">
    <property type="entry name" value="GLUCOSE-METHANOL-CHOLINE GMC OXIDOREDUCTASE"/>
    <property type="match status" value="1"/>
</dbReference>
<evidence type="ECO:0000259" key="5">
    <source>
        <dbReference type="Pfam" id="PF00732"/>
    </source>
</evidence>
<dbReference type="InterPro" id="IPR036188">
    <property type="entry name" value="FAD/NAD-bd_sf"/>
</dbReference>
<dbReference type="EMBL" id="KK118011">
    <property type="protein sequence ID" value="KFM71957.1"/>
    <property type="molecule type" value="Genomic_DNA"/>
</dbReference>
<reference evidence="6 7" key="1">
    <citation type="submission" date="2013-11" db="EMBL/GenBank/DDBJ databases">
        <title>Genome sequencing of Stegodyphus mimosarum.</title>
        <authorList>
            <person name="Bechsgaard J."/>
        </authorList>
    </citation>
    <scope>NUCLEOTIDE SEQUENCE [LARGE SCALE GENOMIC DNA]</scope>
</reference>
<evidence type="ECO:0000313" key="6">
    <source>
        <dbReference type="EMBL" id="KFM71957.1"/>
    </source>
</evidence>